<dbReference type="SMART" id="SM00060">
    <property type="entry name" value="FN3"/>
    <property type="match status" value="2"/>
</dbReference>
<dbReference type="InterPro" id="IPR003961">
    <property type="entry name" value="FN3_dom"/>
</dbReference>
<dbReference type="PANTHER" id="PTHR26391:SF18">
    <property type="entry name" value="PROTEIN KINASE RECEPTOR TIE-1, PUTATIVE-RELATED"/>
    <property type="match status" value="1"/>
</dbReference>
<evidence type="ECO:0000313" key="4">
    <source>
        <dbReference type="Proteomes" id="UP001152795"/>
    </source>
</evidence>
<comment type="caution">
    <text evidence="3">The sequence shown here is derived from an EMBL/GenBank/DDBJ whole genome shotgun (WGS) entry which is preliminary data.</text>
</comment>
<dbReference type="CDD" id="cd00063">
    <property type="entry name" value="FN3"/>
    <property type="match status" value="2"/>
</dbReference>
<dbReference type="PANTHER" id="PTHR26391">
    <property type="entry name" value="INACTIVE TYROSINE-PROTEIN KINASE 7"/>
    <property type="match status" value="1"/>
</dbReference>
<keyword evidence="4" id="KW-1185">Reference proteome</keyword>
<organism evidence="3 4">
    <name type="scientific">Paramuricea clavata</name>
    <name type="common">Red gorgonian</name>
    <name type="synonym">Violescent sea-whip</name>
    <dbReference type="NCBI Taxonomy" id="317549"/>
    <lineage>
        <taxon>Eukaryota</taxon>
        <taxon>Metazoa</taxon>
        <taxon>Cnidaria</taxon>
        <taxon>Anthozoa</taxon>
        <taxon>Octocorallia</taxon>
        <taxon>Malacalcyonacea</taxon>
        <taxon>Plexauridae</taxon>
        <taxon>Paramuricea</taxon>
    </lineage>
</organism>
<reference evidence="3" key="1">
    <citation type="submission" date="2020-04" db="EMBL/GenBank/DDBJ databases">
        <authorList>
            <person name="Alioto T."/>
            <person name="Alioto T."/>
            <person name="Gomez Garrido J."/>
        </authorList>
    </citation>
    <scope>NUCLEOTIDE SEQUENCE</scope>
    <source>
        <strain evidence="3">A484AB</strain>
    </source>
</reference>
<dbReference type="AlphaFoldDB" id="A0A6S7GGB5"/>
<protein>
    <submittedName>
        <fullName evidence="3">Down syndrome cell adhesion molecule homolog isoform X2</fullName>
    </submittedName>
</protein>
<keyword evidence="2" id="KW-0472">Membrane</keyword>
<dbReference type="OrthoDB" id="9828391at2759"/>
<evidence type="ECO:0000256" key="1">
    <source>
        <dbReference type="SAM" id="MobiDB-lite"/>
    </source>
</evidence>
<dbReference type="Proteomes" id="UP001152795">
    <property type="component" value="Unassembled WGS sequence"/>
</dbReference>
<sequence length="327" mass="37007">MTQKKKASYMRIEICGATLLPVKPSNLMVTNIKSRSAEISWLDSENTGDRNLTGVWIKLKKENSLILNTTKDKVNKYKLDKLTPYTAYKISVAARNKHGFGEETITSFTTSEEAPEGPPLNVKVTAERLSSLSVTWEPPKKDKRNGMIVNYTVCISHEECKPCFEKHTTKEKMLIINNLNVSTKYYVRVLASTKVGFGNYSEIKGKFTNGSRDENDDGLEKYLAGVIVLALTLLAILLIISFVIIAYLIYQNRRLKSSKANPENKNKDRNISEEIDENPDNDDANYEDVENEESTYTALKRPGPGEEEIDSHLYAHLNEVHTNYVNQ</sequence>
<feature type="region of interest" description="Disordered" evidence="1">
    <location>
        <begin position="258"/>
        <end position="308"/>
    </location>
</feature>
<evidence type="ECO:0000256" key="2">
    <source>
        <dbReference type="SAM" id="Phobius"/>
    </source>
</evidence>
<accession>A0A6S7GGB5</accession>
<dbReference type="InterPro" id="IPR013783">
    <property type="entry name" value="Ig-like_fold"/>
</dbReference>
<dbReference type="SUPFAM" id="SSF49265">
    <property type="entry name" value="Fibronectin type III"/>
    <property type="match status" value="1"/>
</dbReference>
<keyword evidence="2" id="KW-0812">Transmembrane</keyword>
<keyword evidence="2" id="KW-1133">Transmembrane helix</keyword>
<feature type="compositionally biased region" description="Acidic residues" evidence="1">
    <location>
        <begin position="273"/>
        <end position="293"/>
    </location>
</feature>
<feature type="transmembrane region" description="Helical" evidence="2">
    <location>
        <begin position="222"/>
        <end position="250"/>
    </location>
</feature>
<dbReference type="PROSITE" id="PS50853">
    <property type="entry name" value="FN3"/>
    <property type="match status" value="2"/>
</dbReference>
<name>A0A6S7GGB5_PARCT</name>
<evidence type="ECO:0000313" key="3">
    <source>
        <dbReference type="EMBL" id="CAB3988502.1"/>
    </source>
</evidence>
<proteinExistence type="predicted"/>
<dbReference type="Pfam" id="PF00041">
    <property type="entry name" value="fn3"/>
    <property type="match status" value="2"/>
</dbReference>
<dbReference type="EMBL" id="CACRXK020001334">
    <property type="protein sequence ID" value="CAB3988502.1"/>
    <property type="molecule type" value="Genomic_DNA"/>
</dbReference>
<dbReference type="Gene3D" id="2.60.40.10">
    <property type="entry name" value="Immunoglobulins"/>
    <property type="match status" value="2"/>
</dbReference>
<gene>
    <name evidence="3" type="ORF">PACLA_8A032068</name>
</gene>
<feature type="compositionally biased region" description="Basic and acidic residues" evidence="1">
    <location>
        <begin position="262"/>
        <end position="272"/>
    </location>
</feature>
<dbReference type="InterPro" id="IPR036116">
    <property type="entry name" value="FN3_sf"/>
</dbReference>